<dbReference type="PANTHER" id="PTHR11136:SF0">
    <property type="entry name" value="DIHYDROFOLATE SYNTHETASE-RELATED"/>
    <property type="match status" value="1"/>
</dbReference>
<dbReference type="InterPro" id="IPR036615">
    <property type="entry name" value="Mur_ligase_C_dom_sf"/>
</dbReference>
<sequence>MIELGLNRISLLLPRPLPWRAIHIAGTNGKGSICSYISSLLSNTPIRHGRFTSPHLIDRWDCISINNTPIPYTAFREAESRVLHRNEVERIGASEFEVLTATAFEFFSGEGIEVGVVEVGMGGRLDATNILTNPLVTVIAKIGLDHQAFLGDTLNAIAIEKAGIMKPGVPCVVDPTNDPDALSAIKEAAAKVEGVTLHYPTLPPKFTIPSGMPEHQVTNLATAYIALSLALPRLDSPEPISLPAIPAQLPTFPGRLSSQSLTTLTGRKASVLLDGAHNPQSAAALSSHVSTHLRPLSPDGSVTWLLAVTQGKDLPGLLSVLLQPGDRLVATAFGPVDGMPWVQATKAEELAQIAEETVRGLAEVRAMDEMRAALEVACAVGREGPLVTAGSLYLVGDVLRVMRDVEGKRKEG</sequence>
<accession>A0A9P4VR59</accession>
<evidence type="ECO:0000256" key="2">
    <source>
        <dbReference type="ARBA" id="ARBA00022598"/>
    </source>
</evidence>
<keyword evidence="2" id="KW-0436">Ligase</keyword>
<evidence type="ECO:0000256" key="1">
    <source>
        <dbReference type="ARBA" id="ARBA00008276"/>
    </source>
</evidence>
<dbReference type="AlphaFoldDB" id="A0A9P4VR59"/>
<protein>
    <submittedName>
        <fullName evidence="7">FolC bifunctional protein</fullName>
    </submittedName>
</protein>
<gene>
    <name evidence="7" type="ORF">M501DRAFT_1014609</name>
</gene>
<dbReference type="Gene3D" id="3.90.190.20">
    <property type="entry name" value="Mur ligase, C-terminal domain"/>
    <property type="match status" value="1"/>
</dbReference>
<dbReference type="Gene3D" id="3.40.1190.10">
    <property type="entry name" value="Mur-like, catalytic domain"/>
    <property type="match status" value="1"/>
</dbReference>
<evidence type="ECO:0000256" key="5">
    <source>
        <dbReference type="ARBA" id="ARBA00022840"/>
    </source>
</evidence>
<dbReference type="Proteomes" id="UP000799429">
    <property type="component" value="Unassembled WGS sequence"/>
</dbReference>
<keyword evidence="5" id="KW-0067">ATP-binding</keyword>
<keyword evidence="3" id="KW-0479">Metal-binding</keyword>
<evidence type="ECO:0000313" key="7">
    <source>
        <dbReference type="EMBL" id="KAF2840598.1"/>
    </source>
</evidence>
<reference evidence="7" key="1">
    <citation type="journal article" date="2020" name="Stud. Mycol.">
        <title>101 Dothideomycetes genomes: a test case for predicting lifestyles and emergence of pathogens.</title>
        <authorList>
            <person name="Haridas S."/>
            <person name="Albert R."/>
            <person name="Binder M."/>
            <person name="Bloem J."/>
            <person name="Labutti K."/>
            <person name="Salamov A."/>
            <person name="Andreopoulos B."/>
            <person name="Baker S."/>
            <person name="Barry K."/>
            <person name="Bills G."/>
            <person name="Bluhm B."/>
            <person name="Cannon C."/>
            <person name="Castanera R."/>
            <person name="Culley D."/>
            <person name="Daum C."/>
            <person name="Ezra D."/>
            <person name="Gonzalez J."/>
            <person name="Henrissat B."/>
            <person name="Kuo A."/>
            <person name="Liang C."/>
            <person name="Lipzen A."/>
            <person name="Lutzoni F."/>
            <person name="Magnuson J."/>
            <person name="Mondo S."/>
            <person name="Nolan M."/>
            <person name="Ohm R."/>
            <person name="Pangilinan J."/>
            <person name="Park H.-J."/>
            <person name="Ramirez L."/>
            <person name="Alfaro M."/>
            <person name="Sun H."/>
            <person name="Tritt A."/>
            <person name="Yoshinaga Y."/>
            <person name="Zwiers L.-H."/>
            <person name="Turgeon B."/>
            <person name="Goodwin S."/>
            <person name="Spatafora J."/>
            <person name="Crous P."/>
            <person name="Grigoriev I."/>
        </authorList>
    </citation>
    <scope>NUCLEOTIDE SEQUENCE</scope>
    <source>
        <strain evidence="7">CBS 101060</strain>
    </source>
</reference>
<keyword evidence="8" id="KW-1185">Reference proteome</keyword>
<dbReference type="SUPFAM" id="SSF53244">
    <property type="entry name" value="MurD-like peptide ligases, peptide-binding domain"/>
    <property type="match status" value="1"/>
</dbReference>
<dbReference type="GO" id="GO:0005829">
    <property type="term" value="C:cytosol"/>
    <property type="evidence" value="ECO:0007669"/>
    <property type="project" value="TreeGrafter"/>
</dbReference>
<dbReference type="InterPro" id="IPR018109">
    <property type="entry name" value="Folylpolyglutamate_synth_CS"/>
</dbReference>
<dbReference type="EMBL" id="MU006092">
    <property type="protein sequence ID" value="KAF2840598.1"/>
    <property type="molecule type" value="Genomic_DNA"/>
</dbReference>
<name>A0A9P4VR59_9PEZI</name>
<dbReference type="GO" id="GO:0046872">
    <property type="term" value="F:metal ion binding"/>
    <property type="evidence" value="ECO:0007669"/>
    <property type="project" value="UniProtKB-KW"/>
</dbReference>
<dbReference type="SUPFAM" id="SSF53623">
    <property type="entry name" value="MurD-like peptide ligases, catalytic domain"/>
    <property type="match status" value="1"/>
</dbReference>
<dbReference type="GO" id="GO:0008841">
    <property type="term" value="F:dihydrofolate synthase activity"/>
    <property type="evidence" value="ECO:0007669"/>
    <property type="project" value="TreeGrafter"/>
</dbReference>
<dbReference type="InterPro" id="IPR036565">
    <property type="entry name" value="Mur-like_cat_sf"/>
</dbReference>
<dbReference type="GO" id="GO:0004326">
    <property type="term" value="F:tetrahydrofolylpolyglutamate synthase activity"/>
    <property type="evidence" value="ECO:0007669"/>
    <property type="project" value="InterPro"/>
</dbReference>
<evidence type="ECO:0000256" key="3">
    <source>
        <dbReference type="ARBA" id="ARBA00022723"/>
    </source>
</evidence>
<dbReference type="GO" id="GO:0005524">
    <property type="term" value="F:ATP binding"/>
    <property type="evidence" value="ECO:0007669"/>
    <property type="project" value="UniProtKB-KW"/>
</dbReference>
<evidence type="ECO:0000256" key="6">
    <source>
        <dbReference type="ARBA" id="ARBA00022842"/>
    </source>
</evidence>
<evidence type="ECO:0000256" key="4">
    <source>
        <dbReference type="ARBA" id="ARBA00022741"/>
    </source>
</evidence>
<keyword evidence="6" id="KW-0460">Magnesium</keyword>
<evidence type="ECO:0000313" key="8">
    <source>
        <dbReference type="Proteomes" id="UP000799429"/>
    </source>
</evidence>
<dbReference type="NCBIfam" id="TIGR01499">
    <property type="entry name" value="folC"/>
    <property type="match status" value="1"/>
</dbReference>
<dbReference type="OrthoDB" id="5212574at2759"/>
<organism evidence="7 8">
    <name type="scientific">Patellaria atrata CBS 101060</name>
    <dbReference type="NCBI Taxonomy" id="1346257"/>
    <lineage>
        <taxon>Eukaryota</taxon>
        <taxon>Fungi</taxon>
        <taxon>Dikarya</taxon>
        <taxon>Ascomycota</taxon>
        <taxon>Pezizomycotina</taxon>
        <taxon>Dothideomycetes</taxon>
        <taxon>Dothideomycetes incertae sedis</taxon>
        <taxon>Patellariales</taxon>
        <taxon>Patellariaceae</taxon>
        <taxon>Patellaria</taxon>
    </lineage>
</organism>
<dbReference type="PANTHER" id="PTHR11136">
    <property type="entry name" value="FOLYLPOLYGLUTAMATE SYNTHASE-RELATED"/>
    <property type="match status" value="1"/>
</dbReference>
<dbReference type="PROSITE" id="PS01012">
    <property type="entry name" value="FOLYLPOLYGLU_SYNT_2"/>
    <property type="match status" value="1"/>
</dbReference>
<comment type="caution">
    <text evidence="7">The sequence shown here is derived from an EMBL/GenBank/DDBJ whole genome shotgun (WGS) entry which is preliminary data.</text>
</comment>
<keyword evidence="4" id="KW-0547">Nucleotide-binding</keyword>
<proteinExistence type="inferred from homology"/>
<dbReference type="GO" id="GO:0005739">
    <property type="term" value="C:mitochondrion"/>
    <property type="evidence" value="ECO:0007669"/>
    <property type="project" value="TreeGrafter"/>
</dbReference>
<dbReference type="InterPro" id="IPR001645">
    <property type="entry name" value="Folylpolyglutamate_synth"/>
</dbReference>
<comment type="similarity">
    <text evidence="1">Belongs to the folylpolyglutamate synthase family.</text>
</comment>